<evidence type="ECO:0000256" key="3">
    <source>
        <dbReference type="ARBA" id="ARBA00023163"/>
    </source>
</evidence>
<dbReference type="AlphaFoldDB" id="A0A5C4USA4"/>
<keyword evidence="6" id="KW-1185">Reference proteome</keyword>
<dbReference type="SUPFAM" id="SSF46894">
    <property type="entry name" value="C-terminal effector domain of the bipartite response regulators"/>
    <property type="match status" value="1"/>
</dbReference>
<organism evidence="5 6">
    <name type="scientific">Streptomyces sedi</name>
    <dbReference type="NCBI Taxonomy" id="555059"/>
    <lineage>
        <taxon>Bacteria</taxon>
        <taxon>Bacillati</taxon>
        <taxon>Actinomycetota</taxon>
        <taxon>Actinomycetes</taxon>
        <taxon>Kitasatosporales</taxon>
        <taxon>Streptomycetaceae</taxon>
        <taxon>Streptomyces</taxon>
    </lineage>
</organism>
<dbReference type="PROSITE" id="PS50043">
    <property type="entry name" value="HTH_LUXR_2"/>
    <property type="match status" value="1"/>
</dbReference>
<dbReference type="Pfam" id="PF00196">
    <property type="entry name" value="GerE"/>
    <property type="match status" value="1"/>
</dbReference>
<dbReference type="Gene3D" id="1.10.10.10">
    <property type="entry name" value="Winged helix-like DNA-binding domain superfamily/Winged helix DNA-binding domain"/>
    <property type="match status" value="1"/>
</dbReference>
<dbReference type="PANTHER" id="PTHR44688:SF25">
    <property type="entry name" value="HTH LUXR-TYPE DOMAIN-CONTAINING PROTEIN"/>
    <property type="match status" value="1"/>
</dbReference>
<dbReference type="InterPro" id="IPR036388">
    <property type="entry name" value="WH-like_DNA-bd_sf"/>
</dbReference>
<evidence type="ECO:0000313" key="6">
    <source>
        <dbReference type="Proteomes" id="UP000311713"/>
    </source>
</evidence>
<evidence type="ECO:0000256" key="2">
    <source>
        <dbReference type="ARBA" id="ARBA00023125"/>
    </source>
</evidence>
<keyword evidence="1" id="KW-0805">Transcription regulation</keyword>
<comment type="caution">
    <text evidence="5">The sequence shown here is derived from an EMBL/GenBank/DDBJ whole genome shotgun (WGS) entry which is preliminary data.</text>
</comment>
<dbReference type="OrthoDB" id="3178272at2"/>
<keyword evidence="3" id="KW-0804">Transcription</keyword>
<dbReference type="InterPro" id="IPR000792">
    <property type="entry name" value="Tscrpt_reg_LuxR_C"/>
</dbReference>
<proteinExistence type="predicted"/>
<dbReference type="CDD" id="cd06170">
    <property type="entry name" value="LuxR_C_like"/>
    <property type="match status" value="1"/>
</dbReference>
<reference evidence="5 6" key="1">
    <citation type="submission" date="2019-06" db="EMBL/GenBank/DDBJ databases">
        <title>Draft genome of Streptomyces sedi sp. JCM16909.</title>
        <authorList>
            <person name="Klykleung N."/>
            <person name="Tanasupawat S."/>
            <person name="Kudo T."/>
            <person name="Yuki M."/>
            <person name="Ohkuma M."/>
        </authorList>
    </citation>
    <scope>NUCLEOTIDE SEQUENCE [LARGE SCALE GENOMIC DNA]</scope>
    <source>
        <strain evidence="5 6">JCM 16909</strain>
    </source>
</reference>
<dbReference type="InterPro" id="IPR016032">
    <property type="entry name" value="Sig_transdc_resp-reg_C-effctor"/>
</dbReference>
<evidence type="ECO:0000259" key="4">
    <source>
        <dbReference type="PROSITE" id="PS50043"/>
    </source>
</evidence>
<evidence type="ECO:0000256" key="1">
    <source>
        <dbReference type="ARBA" id="ARBA00023015"/>
    </source>
</evidence>
<dbReference type="Proteomes" id="UP000311713">
    <property type="component" value="Unassembled WGS sequence"/>
</dbReference>
<feature type="domain" description="HTH luxR-type" evidence="4">
    <location>
        <begin position="186"/>
        <end position="251"/>
    </location>
</feature>
<dbReference type="GO" id="GO:0006355">
    <property type="term" value="P:regulation of DNA-templated transcription"/>
    <property type="evidence" value="ECO:0007669"/>
    <property type="project" value="InterPro"/>
</dbReference>
<gene>
    <name evidence="5" type="ORF">FH715_25875</name>
</gene>
<name>A0A5C4USA4_9ACTN</name>
<dbReference type="PRINTS" id="PR00038">
    <property type="entry name" value="HTHLUXR"/>
</dbReference>
<protein>
    <submittedName>
        <fullName evidence="5">Response regulator transcription factor</fullName>
    </submittedName>
</protein>
<accession>A0A5C4USA4</accession>
<dbReference type="SMART" id="SM00421">
    <property type="entry name" value="HTH_LUXR"/>
    <property type="match status" value="1"/>
</dbReference>
<dbReference type="GO" id="GO:0003677">
    <property type="term" value="F:DNA binding"/>
    <property type="evidence" value="ECO:0007669"/>
    <property type="project" value="UniProtKB-KW"/>
</dbReference>
<evidence type="ECO:0000313" key="5">
    <source>
        <dbReference type="EMBL" id="TNM25849.1"/>
    </source>
</evidence>
<dbReference type="RefSeq" id="WP_139649538.1">
    <property type="nucleotide sequence ID" value="NZ_BAAAZS010000035.1"/>
</dbReference>
<keyword evidence="2" id="KW-0238">DNA-binding</keyword>
<dbReference type="PANTHER" id="PTHR44688">
    <property type="entry name" value="DNA-BINDING TRANSCRIPTIONAL ACTIVATOR DEVR_DOSR"/>
    <property type="match status" value="1"/>
</dbReference>
<dbReference type="EMBL" id="VDGT01000027">
    <property type="protein sequence ID" value="TNM25849.1"/>
    <property type="molecule type" value="Genomic_DNA"/>
</dbReference>
<sequence length="259" mass="28440">MPLKHPGGLDLLALAIRVLEESAESSPWTTIAETLAECLDATAVTVTDIRQGQASPVAWAPSRMSGKLVHELSKESVQAKNPLITHYDTFPDRTPRTAEEITGLSLWRGSAAHSVARRYFGSENQMAIPCARGDDVLRSLVIYRSAPFSDGHRAFATQAQPLLAAVDGHDRVVSRFRAPQSQAILHRSRESSLTARELTVLTLLAQALPSKTIAQRLGISLRTVHKHIQNLFKKLDTHDRMETVLRARSMGLLEPATVS</sequence>